<evidence type="ECO:0000256" key="3">
    <source>
        <dbReference type="ARBA" id="ARBA00022801"/>
    </source>
</evidence>
<dbReference type="PANTHER" id="PTHR13943:SF77">
    <property type="entry name" value="LRAT DOMAIN-CONTAINING PROTEIN"/>
    <property type="match status" value="1"/>
</dbReference>
<sequence length="237" mass="27574">MIHLIILFLSLVSSGLTFKNHLGWLTNKTIQFDDSYYTSNEISTSYIRSLRTDTMNPKDLKKFLKPGDMIEFENGILGGSVPYSHWGIFLGIIEEKHIIIHVARESNYFSNEEGEKKSSRITIHLTDLENSGFNGMMAKINNFLDRALLPNSVELIRKNAMIALDRDAKYDLVQNNCEHFATELRYSRRFSMQVESRYMIMNSFFIFLCTGLTFWINKTKSDRIVKEIHLENSKKIH</sequence>
<dbReference type="Gene3D" id="3.90.1720.10">
    <property type="entry name" value="endopeptidase domain like (from Nostoc punctiforme)"/>
    <property type="match status" value="1"/>
</dbReference>
<dbReference type="AlphaFoldDB" id="A0A0N4ZP54"/>
<dbReference type="WBParaSite" id="PTRK_0001031500.1">
    <property type="protein sequence ID" value="PTRK_0001031500.1"/>
    <property type="gene ID" value="PTRK_0001031500"/>
</dbReference>
<keyword evidence="5" id="KW-0812">Transmembrane</keyword>
<organism evidence="8 9">
    <name type="scientific">Parastrongyloides trichosuri</name>
    <name type="common">Possum-specific nematode worm</name>
    <dbReference type="NCBI Taxonomy" id="131310"/>
    <lineage>
        <taxon>Eukaryota</taxon>
        <taxon>Metazoa</taxon>
        <taxon>Ecdysozoa</taxon>
        <taxon>Nematoda</taxon>
        <taxon>Chromadorea</taxon>
        <taxon>Rhabditida</taxon>
        <taxon>Tylenchina</taxon>
        <taxon>Panagrolaimomorpha</taxon>
        <taxon>Strongyloidoidea</taxon>
        <taxon>Strongyloididae</taxon>
        <taxon>Parastrongyloides</taxon>
    </lineage>
</organism>
<keyword evidence="6" id="KW-0732">Signal</keyword>
<protein>
    <submittedName>
        <fullName evidence="9">LRAT domain-containing protein</fullName>
    </submittedName>
</protein>
<dbReference type="Proteomes" id="UP000038045">
    <property type="component" value="Unplaced"/>
</dbReference>
<feature type="domain" description="LRAT" evidence="7">
    <location>
        <begin position="75"/>
        <end position="193"/>
    </location>
</feature>
<dbReference type="PROSITE" id="PS51934">
    <property type="entry name" value="LRAT"/>
    <property type="match status" value="1"/>
</dbReference>
<evidence type="ECO:0000256" key="1">
    <source>
        <dbReference type="ARBA" id="ARBA00007824"/>
    </source>
</evidence>
<keyword evidence="2" id="KW-0808">Transferase</keyword>
<accession>A0A0N4ZP54</accession>
<keyword evidence="8" id="KW-1185">Reference proteome</keyword>
<comment type="similarity">
    <text evidence="1">Belongs to the H-rev107 family.</text>
</comment>
<dbReference type="GO" id="GO:0070292">
    <property type="term" value="P:N-acylphosphatidylethanolamine metabolic process"/>
    <property type="evidence" value="ECO:0007669"/>
    <property type="project" value="TreeGrafter"/>
</dbReference>
<evidence type="ECO:0000313" key="8">
    <source>
        <dbReference type="Proteomes" id="UP000038045"/>
    </source>
</evidence>
<feature type="signal peptide" evidence="6">
    <location>
        <begin position="1"/>
        <end position="17"/>
    </location>
</feature>
<dbReference type="STRING" id="131310.A0A0N4ZP54"/>
<dbReference type="GO" id="GO:0008970">
    <property type="term" value="F:phospholipase A1 activity"/>
    <property type="evidence" value="ECO:0007669"/>
    <property type="project" value="TreeGrafter"/>
</dbReference>
<keyword evidence="4" id="KW-0443">Lipid metabolism</keyword>
<evidence type="ECO:0000313" key="9">
    <source>
        <dbReference type="WBParaSite" id="PTRK_0001031500.1"/>
    </source>
</evidence>
<evidence type="ECO:0000256" key="5">
    <source>
        <dbReference type="SAM" id="Phobius"/>
    </source>
</evidence>
<name>A0A0N4ZP54_PARTI</name>
<dbReference type="Pfam" id="PF04970">
    <property type="entry name" value="LRAT"/>
    <property type="match status" value="1"/>
</dbReference>
<dbReference type="InterPro" id="IPR007053">
    <property type="entry name" value="LRAT_dom"/>
</dbReference>
<dbReference type="GO" id="GO:0005737">
    <property type="term" value="C:cytoplasm"/>
    <property type="evidence" value="ECO:0007669"/>
    <property type="project" value="TreeGrafter"/>
</dbReference>
<dbReference type="GO" id="GO:0016410">
    <property type="term" value="F:N-acyltransferase activity"/>
    <property type="evidence" value="ECO:0007669"/>
    <property type="project" value="TreeGrafter"/>
</dbReference>
<feature type="transmembrane region" description="Helical" evidence="5">
    <location>
        <begin position="198"/>
        <end position="216"/>
    </location>
</feature>
<proteinExistence type="inferred from homology"/>
<dbReference type="InterPro" id="IPR051496">
    <property type="entry name" value="H-rev107_PLA/AT"/>
</dbReference>
<evidence type="ECO:0000259" key="7">
    <source>
        <dbReference type="PROSITE" id="PS51934"/>
    </source>
</evidence>
<dbReference type="GO" id="GO:0004623">
    <property type="term" value="F:phospholipase A2 activity"/>
    <property type="evidence" value="ECO:0007669"/>
    <property type="project" value="TreeGrafter"/>
</dbReference>
<keyword evidence="3" id="KW-0378">Hydrolase</keyword>
<evidence type="ECO:0000256" key="6">
    <source>
        <dbReference type="SAM" id="SignalP"/>
    </source>
</evidence>
<feature type="chain" id="PRO_5005892134" evidence="6">
    <location>
        <begin position="18"/>
        <end position="237"/>
    </location>
</feature>
<keyword evidence="5" id="KW-1133">Transmembrane helix</keyword>
<reference evidence="9" key="1">
    <citation type="submission" date="2017-02" db="UniProtKB">
        <authorList>
            <consortium name="WormBaseParasite"/>
        </authorList>
    </citation>
    <scope>IDENTIFICATION</scope>
</reference>
<evidence type="ECO:0000256" key="2">
    <source>
        <dbReference type="ARBA" id="ARBA00022679"/>
    </source>
</evidence>
<evidence type="ECO:0000256" key="4">
    <source>
        <dbReference type="ARBA" id="ARBA00023098"/>
    </source>
</evidence>
<keyword evidence="5" id="KW-0472">Membrane</keyword>
<dbReference type="PANTHER" id="PTHR13943">
    <property type="entry name" value="HRAS-LIKE SUPPRESSOR - RELATED"/>
    <property type="match status" value="1"/>
</dbReference>